<dbReference type="InterPro" id="IPR004919">
    <property type="entry name" value="GmrSD_N"/>
</dbReference>
<feature type="domain" description="GmrSD restriction endonucleases N-terminal" evidence="1">
    <location>
        <begin position="19"/>
        <end position="228"/>
    </location>
</feature>
<evidence type="ECO:0000313" key="4">
    <source>
        <dbReference type="Proteomes" id="UP001314241"/>
    </source>
</evidence>
<comment type="caution">
    <text evidence="3">The sequence shown here is derived from an EMBL/GenBank/DDBJ whole genome shotgun (WGS) entry which is preliminary data.</text>
</comment>
<evidence type="ECO:0000313" key="3">
    <source>
        <dbReference type="EMBL" id="CAK8053804.1"/>
    </source>
</evidence>
<feature type="domain" description="GmrSD restriction endonucleases C-terminal" evidence="2">
    <location>
        <begin position="412"/>
        <end position="566"/>
    </location>
</feature>
<dbReference type="Pfam" id="PF03235">
    <property type="entry name" value="GmrSD_N"/>
    <property type="match status" value="1"/>
</dbReference>
<accession>A0ABM9N3T6</accession>
<reference evidence="3 4" key="1">
    <citation type="submission" date="2024-01" db="EMBL/GenBank/DDBJ databases">
        <authorList>
            <person name="Botero Cardona J."/>
        </authorList>
    </citation>
    <scope>NUCLEOTIDE SEQUENCE [LARGE SCALE GENOMIC DNA]</scope>
    <source>
        <strain evidence="3 4">LMG 33000</strain>
    </source>
</reference>
<gene>
    <name evidence="3" type="ORF">R54876_GBNLAHCA_00363</name>
</gene>
<dbReference type="PANTHER" id="PTHR35149:SF1">
    <property type="entry name" value="DUF5655 DOMAIN-CONTAINING PROTEIN"/>
    <property type="match status" value="1"/>
</dbReference>
<dbReference type="RefSeq" id="WP_349641354.1">
    <property type="nucleotide sequence ID" value="NZ_CAWVOH010000001.1"/>
</dbReference>
<dbReference type="Pfam" id="PF07510">
    <property type="entry name" value="GmrSD_C"/>
    <property type="match status" value="1"/>
</dbReference>
<organism evidence="3 4">
    <name type="scientific">Eupransor demetentiae</name>
    <dbReference type="NCBI Taxonomy" id="3109584"/>
    <lineage>
        <taxon>Bacteria</taxon>
        <taxon>Bacillati</taxon>
        <taxon>Bacillota</taxon>
        <taxon>Bacilli</taxon>
        <taxon>Lactobacillales</taxon>
        <taxon>Lactobacillaceae</taxon>
        <taxon>Eupransor</taxon>
    </lineage>
</organism>
<dbReference type="Proteomes" id="UP001314241">
    <property type="component" value="Unassembled WGS sequence"/>
</dbReference>
<dbReference type="EMBL" id="CAWVOH010000001">
    <property type="protein sequence ID" value="CAK8053804.1"/>
    <property type="molecule type" value="Genomic_DNA"/>
</dbReference>
<keyword evidence="4" id="KW-1185">Reference proteome</keyword>
<dbReference type="InterPro" id="IPR011089">
    <property type="entry name" value="GmrSD_C"/>
</dbReference>
<proteinExistence type="predicted"/>
<evidence type="ECO:0000259" key="2">
    <source>
        <dbReference type="Pfam" id="PF07510"/>
    </source>
</evidence>
<sequence length="581" mass="67824">MKIDSEPRNFRELFPIDGPTKYVVPDYQRNYAWKEEQIEALYSDMRAEDDGYYVGNLLISEEDGFENIIDGQQRLTTLNLMLLALFARMEEESKQEGISEDVKEKLIQDKGDIKRRLLVDEDTFEPRLKLLKKDQEIWEKLVKILDGKTELPSSYGRFAFFKRFNYIRETLLGDLNGLALHSFYDKKFMPLTLLKISVPDLNDAYQVFASLNSKGLPLTPLDLLKNMYLATAGSSPEKWMELTEVFTDGDNADKQKMTRFVLNSYDAFEQKSASSLTKGKIVKSYQKLFNEHGSKYIDDLIQRAKVYRTIDSDDYDYTYSLSGLAKLNATTTYPFLLNMLVNKDEYELSDEQVQKMIAMIINLFIRRNFVLKPKSSNLRSYFNGWRKEIEEEGYRGDELMAFLEKKIRKVAPADDEFIRALKDGVYDVNKQTTRFILIMLERQNDHTYFNRANPDNLDDFEGNKLRWTIEHILPQGNLPQKWVDDIADGDPEKAKDLQEKNVHRLGNLTLTPYNSGLGQRTFEEKVNYKDDQSEVGFNLPIFLNESIDKNADKFDIESINRREKILEEKLMDMISFTNNYS</sequence>
<evidence type="ECO:0000259" key="1">
    <source>
        <dbReference type="Pfam" id="PF03235"/>
    </source>
</evidence>
<protein>
    <submittedName>
        <fullName evidence="3">GmrSD/DndB/SspE family</fullName>
    </submittedName>
</protein>
<name>A0ABM9N3T6_9LACO</name>
<dbReference type="PANTHER" id="PTHR35149">
    <property type="entry name" value="SLL5132 PROTEIN"/>
    <property type="match status" value="1"/>
</dbReference>